<comment type="caution">
    <text evidence="3">The sequence shown here is derived from an EMBL/GenBank/DDBJ whole genome shotgun (WGS) entry which is preliminary data.</text>
</comment>
<dbReference type="HAMAP" id="MF_01940">
    <property type="entry name" value="RNA_CPDase"/>
    <property type="match status" value="1"/>
</dbReference>
<gene>
    <name evidence="3" type="ORF">ET33_11895</name>
</gene>
<keyword evidence="1 2" id="KW-0378">Hydrolase</keyword>
<comment type="similarity">
    <text evidence="2">Belongs to the 2H phosphoesterase superfamily. ThpR family.</text>
</comment>
<evidence type="ECO:0000313" key="3">
    <source>
        <dbReference type="EMBL" id="KEQ23969.1"/>
    </source>
</evidence>
<comment type="catalytic activity">
    <reaction evidence="2">
        <text>a 3'-end 2',3'-cyclophospho-ribonucleotide-RNA + H2O = a 3'-end 2'-phospho-ribonucleotide-RNA + H(+)</text>
        <dbReference type="Rhea" id="RHEA:11828"/>
        <dbReference type="Rhea" id="RHEA-COMP:10464"/>
        <dbReference type="Rhea" id="RHEA-COMP:17353"/>
        <dbReference type="ChEBI" id="CHEBI:15377"/>
        <dbReference type="ChEBI" id="CHEBI:15378"/>
        <dbReference type="ChEBI" id="CHEBI:83064"/>
        <dbReference type="ChEBI" id="CHEBI:173113"/>
        <dbReference type="EC" id="3.1.4.58"/>
    </reaction>
</comment>
<dbReference type="EC" id="3.1.4.58" evidence="2"/>
<protein>
    <recommendedName>
        <fullName evidence="2">RNA 2',3'-cyclic phosphodiesterase</fullName>
        <shortName evidence="2">RNA 2',3'-CPDase</shortName>
        <ecNumber evidence="2">3.1.4.58</ecNumber>
    </recommendedName>
</protein>
<evidence type="ECO:0000256" key="1">
    <source>
        <dbReference type="ARBA" id="ARBA00022801"/>
    </source>
</evidence>
<proteinExistence type="inferred from homology"/>
<dbReference type="Gene3D" id="3.90.1140.10">
    <property type="entry name" value="Cyclic phosphodiesterase"/>
    <property type="match status" value="1"/>
</dbReference>
<dbReference type="GO" id="GO:0008664">
    <property type="term" value="F:RNA 2',3'-cyclic 3'-phosphodiesterase activity"/>
    <property type="evidence" value="ECO:0007669"/>
    <property type="project" value="UniProtKB-EC"/>
</dbReference>
<feature type="short sequence motif" description="HXTX 1" evidence="2">
    <location>
        <begin position="44"/>
        <end position="47"/>
    </location>
</feature>
<dbReference type="PANTHER" id="PTHR35561:SF1">
    <property type="entry name" value="RNA 2',3'-CYCLIC PHOSPHODIESTERASE"/>
    <property type="match status" value="1"/>
</dbReference>
<evidence type="ECO:0000313" key="4">
    <source>
        <dbReference type="Proteomes" id="UP000028123"/>
    </source>
</evidence>
<dbReference type="EMBL" id="JNVM01000018">
    <property type="protein sequence ID" value="KEQ23969.1"/>
    <property type="molecule type" value="Genomic_DNA"/>
</dbReference>
<sequence length="188" mass="20962">MEPSDRLFIAVPAPQAVIASAESWVLRLKDRFAFARWVHPQDLHLTLQFLGDVARDRIDRIAESVGQAAESTAPFSLHFQGLGVFGKPNAPSVLWAGVQGEVEKLGQLQRRIEDAMKTLGFAAENRPYKPHLTLARKFTGPVGSHTAMLDVALPDEWQTSWLVKEAVLYRSRLGSRPMYERIASFPLG</sequence>
<dbReference type="RefSeq" id="WP_036687016.1">
    <property type="nucleotide sequence ID" value="NZ_JNVM01000018.1"/>
</dbReference>
<dbReference type="Pfam" id="PF13563">
    <property type="entry name" value="2_5_RNA_ligase2"/>
    <property type="match status" value="1"/>
</dbReference>
<dbReference type="GO" id="GO:0004113">
    <property type="term" value="F:2',3'-cyclic-nucleotide 3'-phosphodiesterase activity"/>
    <property type="evidence" value="ECO:0007669"/>
    <property type="project" value="InterPro"/>
</dbReference>
<name>A0A081NZU6_9BACL</name>
<feature type="active site" description="Proton donor" evidence="2">
    <location>
        <position position="44"/>
    </location>
</feature>
<reference evidence="3 4" key="1">
    <citation type="submission" date="2014-06" db="EMBL/GenBank/DDBJ databases">
        <title>Draft genome sequence of Paenibacillus sp. MSt1.</title>
        <authorList>
            <person name="Aw Y.K."/>
            <person name="Ong K.S."/>
            <person name="Gan H.M."/>
            <person name="Lee S.M."/>
        </authorList>
    </citation>
    <scope>NUCLEOTIDE SEQUENCE [LARGE SCALE GENOMIC DNA]</scope>
    <source>
        <strain evidence="3 4">MSt1</strain>
    </source>
</reference>
<feature type="active site" description="Proton acceptor" evidence="2">
    <location>
        <position position="131"/>
    </location>
</feature>
<dbReference type="NCBIfam" id="TIGR02258">
    <property type="entry name" value="2_5_ligase"/>
    <property type="match status" value="1"/>
</dbReference>
<feature type="short sequence motif" description="HXTX 2" evidence="2">
    <location>
        <begin position="131"/>
        <end position="134"/>
    </location>
</feature>
<keyword evidence="4" id="KW-1185">Reference proteome</keyword>
<dbReference type="eggNOG" id="COG1514">
    <property type="taxonomic scope" value="Bacteria"/>
</dbReference>
<dbReference type="PANTHER" id="PTHR35561">
    <property type="entry name" value="RNA 2',3'-CYCLIC PHOSPHODIESTERASE"/>
    <property type="match status" value="1"/>
</dbReference>
<organism evidence="3 4">
    <name type="scientific">Paenibacillus tyrfis</name>
    <dbReference type="NCBI Taxonomy" id="1501230"/>
    <lineage>
        <taxon>Bacteria</taxon>
        <taxon>Bacillati</taxon>
        <taxon>Bacillota</taxon>
        <taxon>Bacilli</taxon>
        <taxon>Bacillales</taxon>
        <taxon>Paenibacillaceae</taxon>
        <taxon>Paenibacillus</taxon>
    </lineage>
</organism>
<dbReference type="OrthoDB" id="9789350at2"/>
<evidence type="ECO:0000256" key="2">
    <source>
        <dbReference type="HAMAP-Rule" id="MF_01940"/>
    </source>
</evidence>
<dbReference type="Proteomes" id="UP000028123">
    <property type="component" value="Unassembled WGS sequence"/>
</dbReference>
<dbReference type="InterPro" id="IPR004175">
    <property type="entry name" value="RNA_CPDase"/>
</dbReference>
<comment type="function">
    <text evidence="2">Hydrolyzes RNA 2',3'-cyclic phosphodiester to an RNA 2'-phosphomonoester.</text>
</comment>
<dbReference type="InterPro" id="IPR009097">
    <property type="entry name" value="Cyclic_Pdiesterase"/>
</dbReference>
<dbReference type="SUPFAM" id="SSF55144">
    <property type="entry name" value="LigT-like"/>
    <property type="match status" value="1"/>
</dbReference>
<dbReference type="AlphaFoldDB" id="A0A081NZU6"/>
<accession>A0A081NZU6</accession>